<reference evidence="2 3" key="1">
    <citation type="submission" date="2021-03" db="EMBL/GenBank/DDBJ databases">
        <title>Thiomicrorhabdus sp.nov.,novel sulfur-oxidizing bacteria isolated from coastal sediment.</title>
        <authorList>
            <person name="Liu X."/>
        </authorList>
    </citation>
    <scope>NUCLEOTIDE SEQUENCE [LARGE SCALE GENOMIC DNA]</scope>
    <source>
        <strain evidence="2 3">6S2-11</strain>
    </source>
</reference>
<feature type="domain" description="Polymerase/histidinol phosphatase N-terminal" evidence="1">
    <location>
        <begin position="3"/>
        <end position="68"/>
    </location>
</feature>
<dbReference type="SMART" id="SM00481">
    <property type="entry name" value="POLIIIAc"/>
    <property type="match status" value="1"/>
</dbReference>
<evidence type="ECO:0000313" key="2">
    <source>
        <dbReference type="EMBL" id="MBO1926587.1"/>
    </source>
</evidence>
<name>A0ABS3Q2Q0_9GAMM</name>
<accession>A0ABS3Q2Q0</accession>
<dbReference type="EMBL" id="JAGETV010000004">
    <property type="protein sequence ID" value="MBO1926587.1"/>
    <property type="molecule type" value="Genomic_DNA"/>
</dbReference>
<dbReference type="InterPro" id="IPR016195">
    <property type="entry name" value="Pol/histidinol_Pase-like"/>
</dbReference>
<dbReference type="InterPro" id="IPR052018">
    <property type="entry name" value="PHP_domain"/>
</dbReference>
<dbReference type="RefSeq" id="WP_208147902.1">
    <property type="nucleotide sequence ID" value="NZ_JAGETV010000004.1"/>
</dbReference>
<keyword evidence="3" id="KW-1185">Reference proteome</keyword>
<dbReference type="PANTHER" id="PTHR42924:SF3">
    <property type="entry name" value="POLYMERASE_HISTIDINOL PHOSPHATASE N-TERMINAL DOMAIN-CONTAINING PROTEIN"/>
    <property type="match status" value="1"/>
</dbReference>
<dbReference type="InterPro" id="IPR003141">
    <property type="entry name" value="Pol/His_phosphatase_N"/>
</dbReference>
<organism evidence="2 3">
    <name type="scientific">Thiomicrorhabdus marina</name>
    <dbReference type="NCBI Taxonomy" id="2818442"/>
    <lineage>
        <taxon>Bacteria</taxon>
        <taxon>Pseudomonadati</taxon>
        <taxon>Pseudomonadota</taxon>
        <taxon>Gammaproteobacteria</taxon>
        <taxon>Thiotrichales</taxon>
        <taxon>Piscirickettsiaceae</taxon>
        <taxon>Thiomicrorhabdus</taxon>
    </lineage>
</organism>
<dbReference type="PANTHER" id="PTHR42924">
    <property type="entry name" value="EXONUCLEASE"/>
    <property type="match status" value="1"/>
</dbReference>
<dbReference type="Gene3D" id="1.10.150.650">
    <property type="match status" value="1"/>
</dbReference>
<dbReference type="CDD" id="cd07438">
    <property type="entry name" value="PHP_HisPPase_AMP"/>
    <property type="match status" value="1"/>
</dbReference>
<protein>
    <submittedName>
        <fullName evidence="2">PHP domain-containing protein</fullName>
    </submittedName>
</protein>
<gene>
    <name evidence="2" type="ORF">J3998_03275</name>
</gene>
<dbReference type="Pfam" id="PF02811">
    <property type="entry name" value="PHP"/>
    <property type="match status" value="1"/>
</dbReference>
<comment type="caution">
    <text evidence="2">The sequence shown here is derived from an EMBL/GenBank/DDBJ whole genome shotgun (WGS) entry which is preliminary data.</text>
</comment>
<dbReference type="Gene3D" id="3.20.20.140">
    <property type="entry name" value="Metal-dependent hydrolases"/>
    <property type="match status" value="1"/>
</dbReference>
<dbReference type="SUPFAM" id="SSF89550">
    <property type="entry name" value="PHP domain-like"/>
    <property type="match status" value="1"/>
</dbReference>
<dbReference type="InterPro" id="IPR004013">
    <property type="entry name" value="PHP_dom"/>
</dbReference>
<dbReference type="Proteomes" id="UP000664835">
    <property type="component" value="Unassembled WGS sequence"/>
</dbReference>
<proteinExistence type="predicted"/>
<evidence type="ECO:0000259" key="1">
    <source>
        <dbReference type="SMART" id="SM00481"/>
    </source>
</evidence>
<sequence>MKVDFHCHSTASDGTLSPQALIDLACQHQVDCMAITDHDTTAGFEQVQEYAVANHVQLISGAEISCEWNGQTIHIVGLDFDHQNQQLQQGLESIRQSRRNRAEQMLEKLTAKPNAHLQKLPERVNSLVAGGVIGRGHFAQAMVQLGLVSNNAQAFERYLKRGRIGYVKAEWPSLQEVVSWIVDAGGIAVIAHPKIYKFTSSKLNRMIIDFKSAGGTAIEVVNTPRPSSDVIGMADRAERHGLLASVGSDFHTPDHHWRGLGWLAPLPERCQPVWHAFSQVPTDK</sequence>
<evidence type="ECO:0000313" key="3">
    <source>
        <dbReference type="Proteomes" id="UP000664835"/>
    </source>
</evidence>